<accession>A0A0F9BYI5</accession>
<name>A0A0F9BYI5_9ZZZZ</name>
<dbReference type="AlphaFoldDB" id="A0A0F9BYI5"/>
<reference evidence="1" key="1">
    <citation type="journal article" date="2015" name="Nature">
        <title>Complex archaea that bridge the gap between prokaryotes and eukaryotes.</title>
        <authorList>
            <person name="Spang A."/>
            <person name="Saw J.H."/>
            <person name="Jorgensen S.L."/>
            <person name="Zaremba-Niedzwiedzka K."/>
            <person name="Martijn J."/>
            <person name="Lind A.E."/>
            <person name="van Eijk R."/>
            <person name="Schleper C."/>
            <person name="Guy L."/>
            <person name="Ettema T.J."/>
        </authorList>
    </citation>
    <scope>NUCLEOTIDE SEQUENCE</scope>
</reference>
<sequence>MKAMRLLCAFGIHRYKMREVHACEDYRGKVVYQAVLIYHCAHCSYAKVDREMATTHVCSTGFLKESEEPRPKLRVVK</sequence>
<protein>
    <submittedName>
        <fullName evidence="1">Uncharacterized protein</fullName>
    </submittedName>
</protein>
<gene>
    <name evidence="1" type="ORF">LCGC14_2673230</name>
</gene>
<evidence type="ECO:0000313" key="1">
    <source>
        <dbReference type="EMBL" id="KKK95399.1"/>
    </source>
</evidence>
<comment type="caution">
    <text evidence="1">The sequence shown here is derived from an EMBL/GenBank/DDBJ whole genome shotgun (WGS) entry which is preliminary data.</text>
</comment>
<dbReference type="EMBL" id="LAZR01046928">
    <property type="protein sequence ID" value="KKK95399.1"/>
    <property type="molecule type" value="Genomic_DNA"/>
</dbReference>
<organism evidence="1">
    <name type="scientific">marine sediment metagenome</name>
    <dbReference type="NCBI Taxonomy" id="412755"/>
    <lineage>
        <taxon>unclassified sequences</taxon>
        <taxon>metagenomes</taxon>
        <taxon>ecological metagenomes</taxon>
    </lineage>
</organism>
<proteinExistence type="predicted"/>